<dbReference type="Pfam" id="PF19643">
    <property type="entry name" value="DUF6146"/>
    <property type="match status" value="1"/>
</dbReference>
<evidence type="ECO:0000313" key="2">
    <source>
        <dbReference type="Proteomes" id="UP001596997"/>
    </source>
</evidence>
<dbReference type="RefSeq" id="WP_377712245.1">
    <property type="nucleotide sequence ID" value="NZ_JBHTJM010000001.1"/>
</dbReference>
<name>A0ABW3HYT5_9FLAO</name>
<evidence type="ECO:0000313" key="1">
    <source>
        <dbReference type="EMBL" id="MFD0962512.1"/>
    </source>
</evidence>
<proteinExistence type="predicted"/>
<sequence>MKIFSLLLTFFIFISCGNTKEVLSAKEDDKVVIKNEELEYEIIIIEPGFNSWLATQPTQDFFSQETLEIRNNRWVVEWNSRVLQPQRFNPNLYEMQIDYQPQIDYGKEVNYKLFMYFRYFQQKYQQRLSSQPFVN</sequence>
<dbReference type="Proteomes" id="UP001596997">
    <property type="component" value="Unassembled WGS sequence"/>
</dbReference>
<gene>
    <name evidence="1" type="ORF">ACFQ1O_00670</name>
</gene>
<dbReference type="PROSITE" id="PS51257">
    <property type="entry name" value="PROKAR_LIPOPROTEIN"/>
    <property type="match status" value="1"/>
</dbReference>
<protein>
    <submittedName>
        <fullName evidence="1">DUF6146 family protein</fullName>
    </submittedName>
</protein>
<organism evidence="1 2">
    <name type="scientific">Pseudofulvibacter geojedonensis</name>
    <dbReference type="NCBI Taxonomy" id="1123758"/>
    <lineage>
        <taxon>Bacteria</taxon>
        <taxon>Pseudomonadati</taxon>
        <taxon>Bacteroidota</taxon>
        <taxon>Flavobacteriia</taxon>
        <taxon>Flavobacteriales</taxon>
        <taxon>Flavobacteriaceae</taxon>
        <taxon>Pseudofulvibacter</taxon>
    </lineage>
</organism>
<accession>A0ABW3HYT5</accession>
<keyword evidence="2" id="KW-1185">Reference proteome</keyword>
<comment type="caution">
    <text evidence="1">The sequence shown here is derived from an EMBL/GenBank/DDBJ whole genome shotgun (WGS) entry which is preliminary data.</text>
</comment>
<dbReference type="EMBL" id="JBHTJM010000001">
    <property type="protein sequence ID" value="MFD0962512.1"/>
    <property type="molecule type" value="Genomic_DNA"/>
</dbReference>
<reference evidence="2" key="1">
    <citation type="journal article" date="2019" name="Int. J. Syst. Evol. Microbiol.">
        <title>The Global Catalogue of Microorganisms (GCM) 10K type strain sequencing project: providing services to taxonomists for standard genome sequencing and annotation.</title>
        <authorList>
            <consortium name="The Broad Institute Genomics Platform"/>
            <consortium name="The Broad Institute Genome Sequencing Center for Infectious Disease"/>
            <person name="Wu L."/>
            <person name="Ma J."/>
        </authorList>
    </citation>
    <scope>NUCLEOTIDE SEQUENCE [LARGE SCALE GENOMIC DNA]</scope>
    <source>
        <strain evidence="2">CCUG 62114</strain>
    </source>
</reference>
<dbReference type="InterPro" id="IPR046144">
    <property type="entry name" value="DUF6146"/>
</dbReference>